<evidence type="ECO:0000313" key="1">
    <source>
        <dbReference type="EMBL" id="QPG76040.1"/>
    </source>
</evidence>
<proteinExistence type="predicted"/>
<dbReference type="AlphaFoldDB" id="A0A875RQ71"/>
<reference evidence="1" key="1">
    <citation type="submission" date="2020-10" db="EMBL/GenBank/DDBJ databases">
        <authorList>
            <person name="Roach M.J.R."/>
        </authorList>
    </citation>
    <scope>NUCLEOTIDE SEQUENCE</scope>
    <source>
        <strain evidence="1">CBS 1945</strain>
    </source>
</reference>
<dbReference type="KEGG" id="bnn:FOA43_003426"/>
<accession>A0A875RQ71</accession>
<evidence type="ECO:0008006" key="3">
    <source>
        <dbReference type="Google" id="ProtNLM"/>
    </source>
</evidence>
<evidence type="ECO:0000313" key="2">
    <source>
        <dbReference type="Proteomes" id="UP000662931"/>
    </source>
</evidence>
<name>A0A875RQ71_EENNA</name>
<organism evidence="1 2">
    <name type="scientific">Eeniella nana</name>
    <name type="common">Yeast</name>
    <name type="synonym">Brettanomyces nanus</name>
    <dbReference type="NCBI Taxonomy" id="13502"/>
    <lineage>
        <taxon>Eukaryota</taxon>
        <taxon>Fungi</taxon>
        <taxon>Dikarya</taxon>
        <taxon>Ascomycota</taxon>
        <taxon>Saccharomycotina</taxon>
        <taxon>Pichiomycetes</taxon>
        <taxon>Pichiales</taxon>
        <taxon>Pichiaceae</taxon>
        <taxon>Brettanomyces</taxon>
    </lineage>
</organism>
<sequence>MRSLIDLPPEIVDTIFKLVPSYLNCTCKFFYVMYNNMYEERFLKEFGSEILNVIAFCDLPYLVDYIKSFDQWPRYRVARRIVSDYYHLPEHHSVDSDNDATSILNCQYIKDSWKFIYGIYKNRCVFIELGDFKVDEFGSQYENGSLKLTGSHLLNYKKTIQLTTGRYRVGYGIVIDGGRPNGLDATCFSLQVHATQEKLITYFPPNMLPELFPKDKFVMLNLGTFYLKPQDDESTFNRLIDVDIKVEESGLYPKTNFALCYMEIRPIPSTNDRISSLPSWLSWWIANDGPEAKHITNVLLMKLYHTINQSLSHMRHDKSANPYQVLGSYRRRQEIGTEKKISGIQDYGHPSGLVYGMTEKEIDRYIKRFFCPYNSHHDRIYRNFKFETHIDEMDWKSRISKDDALWCDDDPLVWKVPHFRDYACE</sequence>
<keyword evidence="2" id="KW-1185">Reference proteome</keyword>
<dbReference type="GeneID" id="62196826"/>
<dbReference type="RefSeq" id="XP_038779605.1">
    <property type="nucleotide sequence ID" value="XM_038923677.1"/>
</dbReference>
<dbReference type="OrthoDB" id="4095076at2759"/>
<gene>
    <name evidence="1" type="ORF">FOA43_003426</name>
</gene>
<dbReference type="EMBL" id="CP064815">
    <property type="protein sequence ID" value="QPG76040.1"/>
    <property type="molecule type" value="Genomic_DNA"/>
</dbReference>
<dbReference type="Proteomes" id="UP000662931">
    <property type="component" value="Chromosome 4"/>
</dbReference>
<protein>
    <recommendedName>
        <fullName evidence="3">F-box domain-containing protein</fullName>
    </recommendedName>
</protein>